<proteinExistence type="inferred from homology"/>
<dbReference type="PROSITE" id="PS00502">
    <property type="entry name" value="POLYGALACTURONASE"/>
    <property type="match status" value="1"/>
</dbReference>
<feature type="active site" evidence="10">
    <location>
        <position position="224"/>
    </location>
</feature>
<evidence type="ECO:0000256" key="9">
    <source>
        <dbReference type="ARBA" id="ARBA00034074"/>
    </source>
</evidence>
<accession>A0A8H3DQ08</accession>
<dbReference type="InterPro" id="IPR008930">
    <property type="entry name" value="Terpenoid_cyclase/PrenylTrfase"/>
</dbReference>
<dbReference type="Pfam" id="PF00295">
    <property type="entry name" value="Glyco_hydro_28"/>
    <property type="match status" value="1"/>
</dbReference>
<reference evidence="14" key="1">
    <citation type="submission" date="2021-01" db="EMBL/GenBank/DDBJ databases">
        <authorList>
            <person name="Kaushik A."/>
        </authorList>
    </citation>
    <scope>NUCLEOTIDE SEQUENCE</scope>
    <source>
        <strain evidence="14">AG2-2IIIB</strain>
    </source>
</reference>
<name>A0A8H3DQ08_9AGAM</name>
<dbReference type="EC" id="3.2.1.15" evidence="2"/>
<dbReference type="GO" id="GO:0004650">
    <property type="term" value="F:polygalacturonase activity"/>
    <property type="evidence" value="ECO:0007669"/>
    <property type="project" value="UniProtKB-EC"/>
</dbReference>
<evidence type="ECO:0000256" key="1">
    <source>
        <dbReference type="ARBA" id="ARBA00008834"/>
    </source>
</evidence>
<dbReference type="SMART" id="SM00710">
    <property type="entry name" value="PbH1"/>
    <property type="match status" value="6"/>
</dbReference>
<gene>
    <name evidence="14" type="ORF">RDB_LOCUS186538</name>
</gene>
<keyword evidence="6" id="KW-1015">Disulfide bond</keyword>
<evidence type="ECO:0000256" key="2">
    <source>
        <dbReference type="ARBA" id="ARBA00012736"/>
    </source>
</evidence>
<dbReference type="SUPFAM" id="SSF48239">
    <property type="entry name" value="Terpenoid cyclases/Protein prenyltransferases"/>
    <property type="match status" value="1"/>
</dbReference>
<feature type="signal peptide" evidence="12">
    <location>
        <begin position="1"/>
        <end position="18"/>
    </location>
</feature>
<evidence type="ECO:0000256" key="6">
    <source>
        <dbReference type="ARBA" id="ARBA00023157"/>
    </source>
</evidence>
<evidence type="ECO:0000256" key="11">
    <source>
        <dbReference type="RuleBase" id="RU361169"/>
    </source>
</evidence>
<evidence type="ECO:0000256" key="5">
    <source>
        <dbReference type="ARBA" id="ARBA00022801"/>
    </source>
</evidence>
<dbReference type="InterPro" id="IPR006626">
    <property type="entry name" value="PbH1"/>
</dbReference>
<sequence>MRTLSLITLASVPILAIATPVSRCTGTIASLDDVAAAQKCTTITIQGFTVPAGKALELSLLDNTVVNMAGDVKFGVANWAGPLFSISGKGITFNGNGHTFDGQGPSYWDGQGGNGGVTKPHPMMKIKISGTYSNVKVLNSPAHTYSISNPAKLVMSGLTIDNSAGDAANSQSGGKAAGHNTDGFDVSTTDLTIQDSKIYNQDDCIAINKGSNIVFQRNYCSGGHGISIGSISTGATVTGVQILNNQIINNDQALRIKTKADATGASVSGITFSGNTATGTKKFGVIVDQGYPTTLGTPGNGVTISGINFTGSLNNIAVTSSAQRVAVNCGTGCTGSWDWSQLTVTGGKAADSKYSVKLDRLKHAKWAHTSLTQGLPSRYTSQDASQPWLIYWASQALTCLGIQLENKTKQHVIDTILANQHPDGGFGGGPKQLPHLLPTYASICTLAIVGRPGEGGGWDQIDRKKCYEFFMRMKQPDGSFIVNKDAEVDVRGTYCLLVAATLLDILTPELVEGTSEFLRSCQTYEGGFASSSHPYYSAEDDKPRVLSGPYQRPEDPKVDVKKLVRWATGMQGLPIEGGGFRGRSNKLVDGCYSWWIGGLEPLLLELLGIGNEEAETQVPRHVTEETDSENGPTALFDKTSLQRFTLVSSQVSTGGLRDKPGKSADPYHTAYNLAGYSTAQHRVYRSRTKGHIFILEESKTV</sequence>
<keyword evidence="7 11" id="KW-0326">Glycosidase</keyword>
<evidence type="ECO:0000256" key="8">
    <source>
        <dbReference type="ARBA" id="ARBA00023316"/>
    </source>
</evidence>
<evidence type="ECO:0000256" key="7">
    <source>
        <dbReference type="ARBA" id="ARBA00023295"/>
    </source>
</evidence>
<dbReference type="EMBL" id="CAJMWT010008913">
    <property type="protein sequence ID" value="CAE6535972.1"/>
    <property type="molecule type" value="Genomic_DNA"/>
</dbReference>
<evidence type="ECO:0000313" key="14">
    <source>
        <dbReference type="EMBL" id="CAE6535972.1"/>
    </source>
</evidence>
<comment type="caution">
    <text evidence="14">The sequence shown here is derived from an EMBL/GenBank/DDBJ whole genome shotgun (WGS) entry which is preliminary data.</text>
</comment>
<dbReference type="AlphaFoldDB" id="A0A8H3DQ08"/>
<dbReference type="InterPro" id="IPR011050">
    <property type="entry name" value="Pectin_lyase_fold/virulence"/>
</dbReference>
<evidence type="ECO:0000256" key="12">
    <source>
        <dbReference type="SAM" id="SignalP"/>
    </source>
</evidence>
<feature type="chain" id="PRO_5034947998" description="endo-polygalacturonase" evidence="12">
    <location>
        <begin position="19"/>
        <end position="701"/>
    </location>
</feature>
<keyword evidence="8" id="KW-0961">Cell wall biogenesis/degradation</keyword>
<dbReference type="Proteomes" id="UP000663843">
    <property type="component" value="Unassembled WGS sequence"/>
</dbReference>
<evidence type="ECO:0000256" key="10">
    <source>
        <dbReference type="PROSITE-ProRule" id="PRU10052"/>
    </source>
</evidence>
<dbReference type="InterPro" id="IPR000743">
    <property type="entry name" value="Glyco_hydro_28"/>
</dbReference>
<dbReference type="InterPro" id="IPR001330">
    <property type="entry name" value="Prenyltrans"/>
</dbReference>
<evidence type="ECO:0000259" key="13">
    <source>
        <dbReference type="Pfam" id="PF00432"/>
    </source>
</evidence>
<comment type="similarity">
    <text evidence="1 11">Belongs to the glycosyl hydrolase 28 family.</text>
</comment>
<dbReference type="InterPro" id="IPR012334">
    <property type="entry name" value="Pectin_lyas_fold"/>
</dbReference>
<dbReference type="InterPro" id="IPR050434">
    <property type="entry name" value="Glycosyl_hydrlase_28"/>
</dbReference>
<evidence type="ECO:0000256" key="3">
    <source>
        <dbReference type="ARBA" id="ARBA00022729"/>
    </source>
</evidence>
<dbReference type="Pfam" id="PF00432">
    <property type="entry name" value="Prenyltrans"/>
    <property type="match status" value="1"/>
</dbReference>
<dbReference type="Gene3D" id="1.50.10.20">
    <property type="match status" value="1"/>
</dbReference>
<dbReference type="PANTHER" id="PTHR31884:SF1">
    <property type="entry name" value="POLYGALACTURONASE"/>
    <property type="match status" value="1"/>
</dbReference>
<keyword evidence="5 11" id="KW-0378">Hydrolase</keyword>
<evidence type="ECO:0000256" key="4">
    <source>
        <dbReference type="ARBA" id="ARBA00022737"/>
    </source>
</evidence>
<dbReference type="PANTHER" id="PTHR31884">
    <property type="entry name" value="POLYGALACTURONASE"/>
    <property type="match status" value="1"/>
</dbReference>
<keyword evidence="4" id="KW-0677">Repeat</keyword>
<dbReference type="GO" id="GO:0005576">
    <property type="term" value="C:extracellular region"/>
    <property type="evidence" value="ECO:0007669"/>
    <property type="project" value="TreeGrafter"/>
</dbReference>
<evidence type="ECO:0000313" key="15">
    <source>
        <dbReference type="Proteomes" id="UP000663843"/>
    </source>
</evidence>
<feature type="domain" description="Prenyltransferase alpha-alpha toroid" evidence="13">
    <location>
        <begin position="358"/>
        <end position="682"/>
    </location>
</feature>
<comment type="catalytic activity">
    <reaction evidence="9">
        <text>(1,4-alpha-D-galacturonosyl)n+m + H2O = (1,4-alpha-D-galacturonosyl)n + (1,4-alpha-D-galacturonosyl)m.</text>
        <dbReference type="EC" id="3.2.1.15"/>
    </reaction>
</comment>
<dbReference type="GO" id="GO:0045490">
    <property type="term" value="P:pectin catabolic process"/>
    <property type="evidence" value="ECO:0007669"/>
    <property type="project" value="UniProtKB-ARBA"/>
</dbReference>
<dbReference type="SUPFAM" id="SSF51126">
    <property type="entry name" value="Pectin lyase-like"/>
    <property type="match status" value="1"/>
</dbReference>
<dbReference type="GO" id="GO:0071555">
    <property type="term" value="P:cell wall organization"/>
    <property type="evidence" value="ECO:0007669"/>
    <property type="project" value="UniProtKB-KW"/>
</dbReference>
<protein>
    <recommendedName>
        <fullName evidence="2">endo-polygalacturonase</fullName>
        <ecNumber evidence="2">3.2.1.15</ecNumber>
    </recommendedName>
</protein>
<organism evidence="14 15">
    <name type="scientific">Rhizoctonia solani</name>
    <dbReference type="NCBI Taxonomy" id="456999"/>
    <lineage>
        <taxon>Eukaryota</taxon>
        <taxon>Fungi</taxon>
        <taxon>Dikarya</taxon>
        <taxon>Basidiomycota</taxon>
        <taxon>Agaricomycotina</taxon>
        <taxon>Agaricomycetes</taxon>
        <taxon>Cantharellales</taxon>
        <taxon>Ceratobasidiaceae</taxon>
        <taxon>Rhizoctonia</taxon>
    </lineage>
</organism>
<keyword evidence="3 12" id="KW-0732">Signal</keyword>
<dbReference type="Gene3D" id="2.160.20.10">
    <property type="entry name" value="Single-stranded right-handed beta-helix, Pectin lyase-like"/>
    <property type="match status" value="1"/>
</dbReference>